<dbReference type="AlphaFoldDB" id="A0A5B8FX51"/>
<keyword evidence="1" id="KW-0732">Signal</keyword>
<evidence type="ECO:0000313" key="3">
    <source>
        <dbReference type="EMBL" id="QDL91770.1"/>
    </source>
</evidence>
<accession>A0A5B8FX51</accession>
<feature type="chain" id="PRO_5022947819" evidence="1">
    <location>
        <begin position="31"/>
        <end position="241"/>
    </location>
</feature>
<name>A0A5B8FX51_9RHOB</name>
<dbReference type="EMBL" id="CP040818">
    <property type="protein sequence ID" value="QDL91770.1"/>
    <property type="molecule type" value="Genomic_DNA"/>
</dbReference>
<protein>
    <submittedName>
        <fullName evidence="3">Protocatechuate dioxygenase</fullName>
    </submittedName>
</protein>
<feature type="signal peptide" evidence="1">
    <location>
        <begin position="1"/>
        <end position="30"/>
    </location>
</feature>
<reference evidence="3 4" key="1">
    <citation type="submission" date="2019-06" db="EMBL/GenBank/DDBJ databases">
        <title>Genome sequence of Rhodobacteraceae bacterium D4M1.</title>
        <authorList>
            <person name="Cao J."/>
        </authorList>
    </citation>
    <scope>NUCLEOTIDE SEQUENCE [LARGE SCALE GENOMIC DNA]</scope>
    <source>
        <strain evidence="3 4">D4M1</strain>
    </source>
</reference>
<evidence type="ECO:0000259" key="2">
    <source>
        <dbReference type="Pfam" id="PF00775"/>
    </source>
</evidence>
<dbReference type="PANTHER" id="PTHR34315">
    <property type="match status" value="1"/>
</dbReference>
<dbReference type="InterPro" id="IPR000627">
    <property type="entry name" value="Intradiol_dOase_C"/>
</dbReference>
<feature type="domain" description="Intradiol ring-cleavage dioxygenases" evidence="2">
    <location>
        <begin position="56"/>
        <end position="165"/>
    </location>
</feature>
<evidence type="ECO:0000313" key="4">
    <source>
        <dbReference type="Proteomes" id="UP000305888"/>
    </source>
</evidence>
<evidence type="ECO:0000256" key="1">
    <source>
        <dbReference type="SAM" id="SignalP"/>
    </source>
</evidence>
<proteinExistence type="predicted"/>
<dbReference type="Pfam" id="PF00775">
    <property type="entry name" value="Dioxygenase_C"/>
    <property type="match status" value="1"/>
</dbReference>
<keyword evidence="4" id="KW-1185">Reference proteome</keyword>
<dbReference type="InterPro" id="IPR006311">
    <property type="entry name" value="TAT_signal"/>
</dbReference>
<dbReference type="PROSITE" id="PS51318">
    <property type="entry name" value="TAT"/>
    <property type="match status" value="1"/>
</dbReference>
<dbReference type="GO" id="GO:0016702">
    <property type="term" value="F:oxidoreductase activity, acting on single donors with incorporation of molecular oxygen, incorporation of two atoms of oxygen"/>
    <property type="evidence" value="ECO:0007669"/>
    <property type="project" value="InterPro"/>
</dbReference>
<dbReference type="GO" id="GO:0008199">
    <property type="term" value="F:ferric iron binding"/>
    <property type="evidence" value="ECO:0007669"/>
    <property type="project" value="InterPro"/>
</dbReference>
<dbReference type="InterPro" id="IPR015889">
    <property type="entry name" value="Intradiol_dOase_core"/>
</dbReference>
<dbReference type="OrthoDB" id="9800887at2"/>
<dbReference type="SUPFAM" id="SSF49482">
    <property type="entry name" value="Aromatic compound dioxygenase"/>
    <property type="match status" value="1"/>
</dbReference>
<gene>
    <name evidence="3" type="ORF">FDP22_08245</name>
</gene>
<dbReference type="PANTHER" id="PTHR34315:SF1">
    <property type="entry name" value="INTRADIOL RING-CLEAVAGE DIOXYGENASES DOMAIN-CONTAINING PROTEIN-RELATED"/>
    <property type="match status" value="1"/>
</dbReference>
<sequence length="241" mass="24867">MTDLSRRALVAGLALSPVLATILRPLPASAAPGAGPAACALTPGIAEDGSYTDVRLVREDITEGRAGLPLTLLLRLVTPQCLPVSGARVDVWHCDATGAYSGPPAPGGTAGAPTTFLRGTGFTDAQGGVRFRTIYPGWVRGRTPHVHYKVFLGGQPALTSQIFFPDAVNEAVFAGQQPYASRAGTRDTFNTDDRVLARLDTGAMAELEHGAGGITAWLQVGLDAPAAAGPLPSPPPPGRRG</sequence>
<dbReference type="Proteomes" id="UP000305888">
    <property type="component" value="Chromosome"/>
</dbReference>
<dbReference type="KEGG" id="ppru:FDP22_08245"/>
<keyword evidence="3" id="KW-0560">Oxidoreductase</keyword>
<organism evidence="3 4">
    <name type="scientific">Paroceanicella profunda</name>
    <dbReference type="NCBI Taxonomy" id="2579971"/>
    <lineage>
        <taxon>Bacteria</taxon>
        <taxon>Pseudomonadati</taxon>
        <taxon>Pseudomonadota</taxon>
        <taxon>Alphaproteobacteria</taxon>
        <taxon>Rhodobacterales</taxon>
        <taxon>Paracoccaceae</taxon>
        <taxon>Paroceanicella</taxon>
    </lineage>
</organism>
<dbReference type="RefSeq" id="WP_138572178.1">
    <property type="nucleotide sequence ID" value="NZ_CP040818.1"/>
</dbReference>
<dbReference type="Gene3D" id="2.60.130.10">
    <property type="entry name" value="Aromatic compound dioxygenase"/>
    <property type="match status" value="1"/>
</dbReference>
<keyword evidence="3" id="KW-0223">Dioxygenase</keyword>